<dbReference type="InterPro" id="IPR029753">
    <property type="entry name" value="D-isomer_DH_CS"/>
</dbReference>
<feature type="domain" description="D-isomer specific 2-hydroxyacid dehydrogenase NAD-binding" evidence="3">
    <location>
        <begin position="120"/>
        <end position="300"/>
    </location>
</feature>
<dbReference type="SUPFAM" id="SSF51735">
    <property type="entry name" value="NAD(P)-binding Rossmann-fold domains"/>
    <property type="match status" value="1"/>
</dbReference>
<evidence type="ECO:0000313" key="4">
    <source>
        <dbReference type="EMBL" id="KAK9814318.1"/>
    </source>
</evidence>
<keyword evidence="1" id="KW-0560">Oxidoreductase</keyword>
<dbReference type="AlphaFoldDB" id="A0AAW1Q059"/>
<keyword evidence="2" id="KW-0520">NAD</keyword>
<organism evidence="4 5">
    <name type="scientific">[Myrmecia] bisecta</name>
    <dbReference type="NCBI Taxonomy" id="41462"/>
    <lineage>
        <taxon>Eukaryota</taxon>
        <taxon>Viridiplantae</taxon>
        <taxon>Chlorophyta</taxon>
        <taxon>core chlorophytes</taxon>
        <taxon>Trebouxiophyceae</taxon>
        <taxon>Trebouxiales</taxon>
        <taxon>Trebouxiaceae</taxon>
        <taxon>Myrmecia</taxon>
    </lineage>
</organism>
<reference evidence="4 5" key="1">
    <citation type="journal article" date="2024" name="Nat. Commun.">
        <title>Phylogenomics reveals the evolutionary origins of lichenization in chlorophyte algae.</title>
        <authorList>
            <person name="Puginier C."/>
            <person name="Libourel C."/>
            <person name="Otte J."/>
            <person name="Skaloud P."/>
            <person name="Haon M."/>
            <person name="Grisel S."/>
            <person name="Petersen M."/>
            <person name="Berrin J.G."/>
            <person name="Delaux P.M."/>
            <person name="Dal Grande F."/>
            <person name="Keller J."/>
        </authorList>
    </citation>
    <scope>NUCLEOTIDE SEQUENCE [LARGE SCALE GENOMIC DNA]</scope>
    <source>
        <strain evidence="4 5">SAG 2043</strain>
    </source>
</reference>
<dbReference type="PROSITE" id="PS00671">
    <property type="entry name" value="D_2_HYDROXYACID_DH_3"/>
    <property type="match status" value="1"/>
</dbReference>
<keyword evidence="5" id="KW-1185">Reference proteome</keyword>
<evidence type="ECO:0000313" key="5">
    <source>
        <dbReference type="Proteomes" id="UP001489004"/>
    </source>
</evidence>
<name>A0AAW1Q059_9CHLO</name>
<dbReference type="InterPro" id="IPR006140">
    <property type="entry name" value="D-isomer_DH_NAD-bd"/>
</dbReference>
<dbReference type="Gene3D" id="3.40.50.720">
    <property type="entry name" value="NAD(P)-binding Rossmann-like Domain"/>
    <property type="match status" value="2"/>
</dbReference>
<dbReference type="GO" id="GO:0016491">
    <property type="term" value="F:oxidoreductase activity"/>
    <property type="evidence" value="ECO:0007669"/>
    <property type="project" value="UniProtKB-KW"/>
</dbReference>
<evidence type="ECO:0000256" key="1">
    <source>
        <dbReference type="ARBA" id="ARBA00023002"/>
    </source>
</evidence>
<dbReference type="PANTHER" id="PTHR43333:SF1">
    <property type="entry name" value="D-ISOMER SPECIFIC 2-HYDROXYACID DEHYDROGENASE NAD-BINDING DOMAIN-CONTAINING PROTEIN"/>
    <property type="match status" value="1"/>
</dbReference>
<proteinExistence type="predicted"/>
<gene>
    <name evidence="4" type="ORF">WJX72_003997</name>
</gene>
<dbReference type="Pfam" id="PF02826">
    <property type="entry name" value="2-Hacid_dh_C"/>
    <property type="match status" value="1"/>
</dbReference>
<dbReference type="EMBL" id="JALJOR010000007">
    <property type="protein sequence ID" value="KAK9814318.1"/>
    <property type="molecule type" value="Genomic_DNA"/>
</dbReference>
<sequence>MATRWLTPCKGNMTVLVVGVGETRPLHEHVPVPPNVEFVTLPATGPFPPEAGKVEFLVLSPGLWKRQHDLFPHLPNLKVVQTMGSGVDKVAPLLPRGKNITLCNAAGVGDAPVSEWVLLAILAMQRRLPDFLAKQQEGRWARTQGDGVGGNALGGGSLLLQELEGKTVVIIGHGSIGRAVEARLKPFGTKVIGVARSPRPGVLGVASLPAVAPQADILVVLAPYTTETHHLVDAAFLKLLKPGALIVNAARGGLIDQQALLEALQEGRVRAALDVTDPEPLPDSHPLWSAPNILITPHIAGNTPLWLDRSYRFVKEQIERFVKGKKLHNVQQEYVTKPVP</sequence>
<dbReference type="InterPro" id="IPR036291">
    <property type="entry name" value="NAD(P)-bd_dom_sf"/>
</dbReference>
<accession>A0AAW1Q059</accession>
<comment type="caution">
    <text evidence="4">The sequence shown here is derived from an EMBL/GenBank/DDBJ whole genome shotgun (WGS) entry which is preliminary data.</text>
</comment>
<dbReference type="GO" id="GO:0051287">
    <property type="term" value="F:NAD binding"/>
    <property type="evidence" value="ECO:0007669"/>
    <property type="project" value="InterPro"/>
</dbReference>
<protein>
    <recommendedName>
        <fullName evidence="3">D-isomer specific 2-hydroxyacid dehydrogenase NAD-binding domain-containing protein</fullName>
    </recommendedName>
</protein>
<dbReference type="Proteomes" id="UP001489004">
    <property type="component" value="Unassembled WGS sequence"/>
</dbReference>
<dbReference type="PANTHER" id="PTHR43333">
    <property type="entry name" value="2-HACID_DH_C DOMAIN-CONTAINING PROTEIN"/>
    <property type="match status" value="1"/>
</dbReference>
<dbReference type="SUPFAM" id="SSF52283">
    <property type="entry name" value="Formate/glycerate dehydrogenase catalytic domain-like"/>
    <property type="match status" value="1"/>
</dbReference>
<dbReference type="CDD" id="cd12166">
    <property type="entry name" value="2-Hacid_dh_7"/>
    <property type="match status" value="1"/>
</dbReference>
<evidence type="ECO:0000256" key="2">
    <source>
        <dbReference type="ARBA" id="ARBA00023027"/>
    </source>
</evidence>
<evidence type="ECO:0000259" key="3">
    <source>
        <dbReference type="Pfam" id="PF02826"/>
    </source>
</evidence>